<proteinExistence type="predicted"/>
<keyword evidence="1" id="KW-0677">Repeat</keyword>
<dbReference type="InterPro" id="IPR035892">
    <property type="entry name" value="C2_domain_sf"/>
</dbReference>
<evidence type="ECO:0000313" key="6">
    <source>
        <dbReference type="Proteomes" id="UP001180020"/>
    </source>
</evidence>
<dbReference type="InterPro" id="IPR015679">
    <property type="entry name" value="PLipase_D_fam"/>
</dbReference>
<evidence type="ECO:0000256" key="2">
    <source>
        <dbReference type="ARBA" id="ARBA00023098"/>
    </source>
</evidence>
<reference evidence="5" key="1">
    <citation type="journal article" date="2023" name="Nat. Commun.">
        <title>Diploid and tetraploid genomes of Acorus and the evolution of monocots.</title>
        <authorList>
            <person name="Ma L."/>
            <person name="Liu K.W."/>
            <person name="Li Z."/>
            <person name="Hsiao Y.Y."/>
            <person name="Qi Y."/>
            <person name="Fu T."/>
            <person name="Tang G.D."/>
            <person name="Zhang D."/>
            <person name="Sun W.H."/>
            <person name="Liu D.K."/>
            <person name="Li Y."/>
            <person name="Chen G.Z."/>
            <person name="Liu X.D."/>
            <person name="Liao X.Y."/>
            <person name="Jiang Y.T."/>
            <person name="Yu X."/>
            <person name="Hao Y."/>
            <person name="Huang J."/>
            <person name="Zhao X.W."/>
            <person name="Ke S."/>
            <person name="Chen Y.Y."/>
            <person name="Wu W.L."/>
            <person name="Hsu J.L."/>
            <person name="Lin Y.F."/>
            <person name="Huang M.D."/>
            <person name="Li C.Y."/>
            <person name="Huang L."/>
            <person name="Wang Z.W."/>
            <person name="Zhao X."/>
            <person name="Zhong W.Y."/>
            <person name="Peng D.H."/>
            <person name="Ahmad S."/>
            <person name="Lan S."/>
            <person name="Zhang J.S."/>
            <person name="Tsai W.C."/>
            <person name="Van de Peer Y."/>
            <person name="Liu Z.J."/>
        </authorList>
    </citation>
    <scope>NUCLEOTIDE SEQUENCE</scope>
    <source>
        <strain evidence="5">CP</strain>
    </source>
</reference>
<evidence type="ECO:0000313" key="5">
    <source>
        <dbReference type="EMBL" id="KAK1293316.1"/>
    </source>
</evidence>
<dbReference type="PANTHER" id="PTHR18896">
    <property type="entry name" value="PHOSPHOLIPASE D"/>
    <property type="match status" value="1"/>
</dbReference>
<dbReference type="EMBL" id="JAUJYO010000017">
    <property type="protein sequence ID" value="KAK1293316.1"/>
    <property type="molecule type" value="Genomic_DNA"/>
</dbReference>
<keyword evidence="6" id="KW-1185">Reference proteome</keyword>
<evidence type="ECO:0000256" key="1">
    <source>
        <dbReference type="ARBA" id="ARBA00022737"/>
    </source>
</evidence>
<dbReference type="PANTHER" id="PTHR18896:SF60">
    <property type="entry name" value="PHOSPHOLIPASE D"/>
    <property type="match status" value="1"/>
</dbReference>
<dbReference type="PROSITE" id="PS50004">
    <property type="entry name" value="C2"/>
    <property type="match status" value="1"/>
</dbReference>
<dbReference type="GO" id="GO:0005886">
    <property type="term" value="C:plasma membrane"/>
    <property type="evidence" value="ECO:0007669"/>
    <property type="project" value="TreeGrafter"/>
</dbReference>
<gene>
    <name evidence="5" type="primary">PLDDELTA</name>
    <name evidence="5" type="ORF">QJS10_CPB17g02509</name>
</gene>
<dbReference type="GO" id="GO:0009395">
    <property type="term" value="P:phospholipid catabolic process"/>
    <property type="evidence" value="ECO:0007669"/>
    <property type="project" value="TreeGrafter"/>
</dbReference>
<feature type="compositionally biased region" description="Polar residues" evidence="3">
    <location>
        <begin position="61"/>
        <end position="75"/>
    </location>
</feature>
<organism evidence="5 6">
    <name type="scientific">Acorus calamus</name>
    <name type="common">Sweet flag</name>
    <dbReference type="NCBI Taxonomy" id="4465"/>
    <lineage>
        <taxon>Eukaryota</taxon>
        <taxon>Viridiplantae</taxon>
        <taxon>Streptophyta</taxon>
        <taxon>Embryophyta</taxon>
        <taxon>Tracheophyta</taxon>
        <taxon>Spermatophyta</taxon>
        <taxon>Magnoliopsida</taxon>
        <taxon>Liliopsida</taxon>
        <taxon>Acoraceae</taxon>
        <taxon>Acorus</taxon>
    </lineage>
</organism>
<feature type="region of interest" description="Disordered" evidence="3">
    <location>
        <begin position="61"/>
        <end position="86"/>
    </location>
</feature>
<dbReference type="Pfam" id="PF00168">
    <property type="entry name" value="C2"/>
    <property type="match status" value="1"/>
</dbReference>
<dbReference type="InterPro" id="IPR000008">
    <property type="entry name" value="C2_dom"/>
</dbReference>
<evidence type="ECO:0000256" key="3">
    <source>
        <dbReference type="SAM" id="MobiDB-lite"/>
    </source>
</evidence>
<evidence type="ECO:0000259" key="4">
    <source>
        <dbReference type="PROSITE" id="PS50004"/>
    </source>
</evidence>
<protein>
    <submittedName>
        <fullName evidence="5">Phospholipase D delta</fullName>
    </submittedName>
</protein>
<reference evidence="5" key="2">
    <citation type="submission" date="2023-06" db="EMBL/GenBank/DDBJ databases">
        <authorList>
            <person name="Ma L."/>
            <person name="Liu K.-W."/>
            <person name="Li Z."/>
            <person name="Hsiao Y.-Y."/>
            <person name="Qi Y."/>
            <person name="Fu T."/>
            <person name="Tang G."/>
            <person name="Zhang D."/>
            <person name="Sun W.-H."/>
            <person name="Liu D.-K."/>
            <person name="Li Y."/>
            <person name="Chen G.-Z."/>
            <person name="Liu X.-D."/>
            <person name="Liao X.-Y."/>
            <person name="Jiang Y.-T."/>
            <person name="Yu X."/>
            <person name="Hao Y."/>
            <person name="Huang J."/>
            <person name="Zhao X.-W."/>
            <person name="Ke S."/>
            <person name="Chen Y.-Y."/>
            <person name="Wu W.-L."/>
            <person name="Hsu J.-L."/>
            <person name="Lin Y.-F."/>
            <person name="Huang M.-D."/>
            <person name="Li C.-Y."/>
            <person name="Huang L."/>
            <person name="Wang Z.-W."/>
            <person name="Zhao X."/>
            <person name="Zhong W.-Y."/>
            <person name="Peng D.-H."/>
            <person name="Ahmad S."/>
            <person name="Lan S."/>
            <person name="Zhang J.-S."/>
            <person name="Tsai W.-C."/>
            <person name="Van De Peer Y."/>
            <person name="Liu Z.-J."/>
        </authorList>
    </citation>
    <scope>NUCLEOTIDE SEQUENCE</scope>
    <source>
        <strain evidence="5">CP</strain>
        <tissue evidence="5">Leaves</tissue>
    </source>
</reference>
<sequence length="179" mass="19641">MASTFNMSEGGGGTVSEKVVLLHGDLNLKILEAKSLPNMNMVSERFRRCLTAFNACCPSGHGSSHSNPASDSGVPQHQHQHHHHGKIITSDPYVKVSVAGATVARTREPIWDEHFQVNLAHSTASVEFQVKDNDVFGAQLIGMVTISTSDLKLGNVKQRLWNTVEGKRVLHEVVFWVYG</sequence>
<dbReference type="Gene3D" id="2.60.40.150">
    <property type="entry name" value="C2 domain"/>
    <property type="match status" value="1"/>
</dbReference>
<dbReference type="Proteomes" id="UP001180020">
    <property type="component" value="Unassembled WGS sequence"/>
</dbReference>
<dbReference type="SMART" id="SM00239">
    <property type="entry name" value="C2"/>
    <property type="match status" value="1"/>
</dbReference>
<comment type="caution">
    <text evidence="5">The sequence shown here is derived from an EMBL/GenBank/DDBJ whole genome shotgun (WGS) entry which is preliminary data.</text>
</comment>
<dbReference type="GO" id="GO:0004630">
    <property type="term" value="F:phospholipase D activity"/>
    <property type="evidence" value="ECO:0007669"/>
    <property type="project" value="TreeGrafter"/>
</dbReference>
<dbReference type="SUPFAM" id="SSF49562">
    <property type="entry name" value="C2 domain (Calcium/lipid-binding domain, CaLB)"/>
    <property type="match status" value="1"/>
</dbReference>
<feature type="domain" description="C2" evidence="4">
    <location>
        <begin position="7"/>
        <end position="162"/>
    </location>
</feature>
<accession>A0AAV9CVW9</accession>
<name>A0AAV9CVW9_ACOCL</name>
<dbReference type="AlphaFoldDB" id="A0AAV9CVW9"/>
<keyword evidence="2" id="KW-0443">Lipid metabolism</keyword>